<comment type="subcellular location">
    <subcellularLocation>
        <location evidence="1 4">Bacterial flagellum basal body</location>
    </subcellularLocation>
</comment>
<evidence type="ECO:0000256" key="1">
    <source>
        <dbReference type="ARBA" id="ARBA00004117"/>
    </source>
</evidence>
<keyword evidence="8" id="KW-1185">Reference proteome</keyword>
<evidence type="ECO:0000259" key="6">
    <source>
        <dbReference type="Pfam" id="PF22692"/>
    </source>
</evidence>
<evidence type="ECO:0000259" key="5">
    <source>
        <dbReference type="Pfam" id="PF06429"/>
    </source>
</evidence>
<comment type="caution">
    <text evidence="7">The sequence shown here is derived from an EMBL/GenBank/DDBJ whole genome shotgun (WGS) entry which is preliminary data.</text>
</comment>
<evidence type="ECO:0000256" key="3">
    <source>
        <dbReference type="ARBA" id="ARBA00023143"/>
    </source>
</evidence>
<evidence type="ECO:0000313" key="8">
    <source>
        <dbReference type="Proteomes" id="UP000275137"/>
    </source>
</evidence>
<feature type="domain" description="Flagellar hook protein FlgE/F/G-like D1" evidence="6">
    <location>
        <begin position="100"/>
        <end position="140"/>
    </location>
</feature>
<gene>
    <name evidence="7" type="ORF">ED236_09195</name>
</gene>
<dbReference type="InterPro" id="IPR037925">
    <property type="entry name" value="FlgE/F/G-like"/>
</dbReference>
<dbReference type="Proteomes" id="UP000275137">
    <property type="component" value="Unassembled WGS sequence"/>
</dbReference>
<dbReference type="GO" id="GO:0071978">
    <property type="term" value="P:bacterial-type flagellum-dependent swarming motility"/>
    <property type="evidence" value="ECO:0007669"/>
    <property type="project" value="TreeGrafter"/>
</dbReference>
<keyword evidence="7" id="KW-0966">Cell projection</keyword>
<dbReference type="EMBL" id="RJVP01000004">
    <property type="protein sequence ID" value="ROH85895.1"/>
    <property type="molecule type" value="Genomic_DNA"/>
</dbReference>
<dbReference type="GO" id="GO:0009425">
    <property type="term" value="C:bacterial-type flagellum basal body"/>
    <property type="evidence" value="ECO:0007669"/>
    <property type="project" value="UniProtKB-SubCell"/>
</dbReference>
<dbReference type="AlphaFoldDB" id="A0A3N0UZM5"/>
<dbReference type="Pfam" id="PF22692">
    <property type="entry name" value="LlgE_F_G_D1"/>
    <property type="match status" value="1"/>
</dbReference>
<dbReference type="Pfam" id="PF06429">
    <property type="entry name" value="Flg_bbr_C"/>
    <property type="match status" value="1"/>
</dbReference>
<dbReference type="InterPro" id="IPR053967">
    <property type="entry name" value="LlgE_F_G-like_D1"/>
</dbReference>
<dbReference type="SUPFAM" id="SSF117143">
    <property type="entry name" value="Flagellar hook protein flgE"/>
    <property type="match status" value="1"/>
</dbReference>
<accession>A0A3N0UZM5</accession>
<feature type="domain" description="Flagellar basal-body/hook protein C-terminal" evidence="5">
    <location>
        <begin position="206"/>
        <end position="250"/>
    </location>
</feature>
<keyword evidence="3 4" id="KW-0975">Bacterial flagellum</keyword>
<dbReference type="PANTHER" id="PTHR30435:SF19">
    <property type="entry name" value="FLAGELLAR BASAL-BODY ROD PROTEIN FLGG"/>
    <property type="match status" value="1"/>
</dbReference>
<dbReference type="PANTHER" id="PTHR30435">
    <property type="entry name" value="FLAGELLAR PROTEIN"/>
    <property type="match status" value="1"/>
</dbReference>
<dbReference type="InterPro" id="IPR020013">
    <property type="entry name" value="Flagellar_FlgE/F/G"/>
</dbReference>
<comment type="similarity">
    <text evidence="2 4">Belongs to the flagella basal body rod proteins family.</text>
</comment>
<evidence type="ECO:0000256" key="2">
    <source>
        <dbReference type="ARBA" id="ARBA00009677"/>
    </source>
</evidence>
<dbReference type="NCBIfam" id="TIGR03506">
    <property type="entry name" value="FlgEFG_subfam"/>
    <property type="match status" value="1"/>
</dbReference>
<sequence>MFMRWKQNSKEICMIDPISLTTLAIQHDMQRMNVAANNAVNILTTGFKREYLVAAGQMGVEPAALNAHSGNTILPAGLRSALDFRPGALKQTAGALDLALLGDGFFEIQSDNGTAYTRQGNFRLDEGGRLVTQAGFPIMGVSGEIFLTTPTPVIDRAGKIYDQGKELGQIKLVSFDSTNALASIGTGMVVATDNATPQINQRARVAQGQLESSNVDSAQEMVRMLETFRHFEMSHRILQAYDELNDKSLRNLGQF</sequence>
<organism evidence="7 8">
    <name type="scientific">Pseudomethylobacillus aquaticus</name>
    <dbReference type="NCBI Taxonomy" id="2676064"/>
    <lineage>
        <taxon>Bacteria</taxon>
        <taxon>Pseudomonadati</taxon>
        <taxon>Pseudomonadota</taxon>
        <taxon>Betaproteobacteria</taxon>
        <taxon>Nitrosomonadales</taxon>
        <taxon>Methylophilaceae</taxon>
        <taxon>Pseudomethylobacillus</taxon>
    </lineage>
</organism>
<protein>
    <submittedName>
        <fullName evidence="7">Flagellar hook basal-body protein</fullName>
    </submittedName>
</protein>
<name>A0A3N0UZM5_9PROT</name>
<keyword evidence="7" id="KW-0969">Cilium</keyword>
<dbReference type="InterPro" id="IPR010930">
    <property type="entry name" value="Flg_bb/hook_C_dom"/>
</dbReference>
<evidence type="ECO:0000256" key="4">
    <source>
        <dbReference type="RuleBase" id="RU362116"/>
    </source>
</evidence>
<proteinExistence type="inferred from homology"/>
<evidence type="ECO:0000313" key="7">
    <source>
        <dbReference type="EMBL" id="ROH85895.1"/>
    </source>
</evidence>
<keyword evidence="7" id="KW-0282">Flagellum</keyword>
<reference evidence="7 8" key="1">
    <citation type="submission" date="2018-10" db="EMBL/GenBank/DDBJ databases">
        <authorList>
            <person name="Chen W.-M."/>
        </authorList>
    </citation>
    <scope>NUCLEOTIDE SEQUENCE [LARGE SCALE GENOMIC DNA]</scope>
    <source>
        <strain evidence="7 8">H-5</strain>
    </source>
</reference>